<feature type="region of interest" description="Disordered" evidence="5">
    <location>
        <begin position="471"/>
        <end position="525"/>
    </location>
</feature>
<feature type="compositionally biased region" description="Low complexity" evidence="5">
    <location>
        <begin position="1180"/>
        <end position="1200"/>
    </location>
</feature>
<feature type="compositionally biased region" description="Basic and acidic residues" evidence="5">
    <location>
        <begin position="1352"/>
        <end position="1364"/>
    </location>
</feature>
<feature type="compositionally biased region" description="Basic and acidic residues" evidence="5">
    <location>
        <begin position="741"/>
        <end position="768"/>
    </location>
</feature>
<comment type="caution">
    <text evidence="7">The sequence shown here is derived from an EMBL/GenBank/DDBJ whole genome shotgun (WGS) entry which is preliminary data.</text>
</comment>
<feature type="compositionally biased region" description="Basic and acidic residues" evidence="5">
    <location>
        <begin position="586"/>
        <end position="597"/>
    </location>
</feature>
<feature type="compositionally biased region" description="Basic and acidic residues" evidence="5">
    <location>
        <begin position="1320"/>
        <end position="1337"/>
    </location>
</feature>
<evidence type="ECO:0000256" key="5">
    <source>
        <dbReference type="SAM" id="MobiDB-lite"/>
    </source>
</evidence>
<dbReference type="PANTHER" id="PTHR36884">
    <property type="entry name" value="FIP1[III]-LIKE PROTEIN"/>
    <property type="match status" value="1"/>
</dbReference>
<name>A0AAP0F0F1_9MAGN</name>
<reference evidence="7 8" key="1">
    <citation type="submission" date="2024-01" db="EMBL/GenBank/DDBJ databases">
        <title>Genome assemblies of Stephania.</title>
        <authorList>
            <person name="Yang L."/>
        </authorList>
    </citation>
    <scope>NUCLEOTIDE SEQUENCE [LARGE SCALE GENOMIC DNA]</scope>
    <source>
        <strain evidence="7">YNDBR</strain>
        <tissue evidence="7">Leaf</tissue>
    </source>
</reference>
<feature type="region of interest" description="Disordered" evidence="5">
    <location>
        <begin position="162"/>
        <end position="219"/>
    </location>
</feature>
<feature type="compositionally biased region" description="Basic and acidic residues" evidence="5">
    <location>
        <begin position="91"/>
        <end position="101"/>
    </location>
</feature>
<feature type="compositionally biased region" description="Acidic residues" evidence="5">
    <location>
        <begin position="566"/>
        <end position="577"/>
    </location>
</feature>
<evidence type="ECO:0000313" key="8">
    <source>
        <dbReference type="Proteomes" id="UP001420932"/>
    </source>
</evidence>
<keyword evidence="4" id="KW-0539">Nucleus</keyword>
<feature type="domain" description="Pre-mRNA polyadenylation factor Fip1" evidence="6">
    <location>
        <begin position="387"/>
        <end position="429"/>
    </location>
</feature>
<feature type="compositionally biased region" description="Acidic residues" evidence="5">
    <location>
        <begin position="191"/>
        <end position="201"/>
    </location>
</feature>
<accession>A0AAP0F0F1</accession>
<keyword evidence="8" id="KW-1185">Reference proteome</keyword>
<evidence type="ECO:0000256" key="1">
    <source>
        <dbReference type="ARBA" id="ARBA00004123"/>
    </source>
</evidence>
<dbReference type="Pfam" id="PF05182">
    <property type="entry name" value="Fip1"/>
    <property type="match status" value="1"/>
</dbReference>
<feature type="compositionally biased region" description="Basic and acidic residues" evidence="5">
    <location>
        <begin position="694"/>
        <end position="707"/>
    </location>
</feature>
<evidence type="ECO:0000313" key="7">
    <source>
        <dbReference type="EMBL" id="KAK9098319.1"/>
    </source>
</evidence>
<proteinExistence type="inferred from homology"/>
<feature type="region of interest" description="Disordered" evidence="5">
    <location>
        <begin position="242"/>
        <end position="262"/>
    </location>
</feature>
<feature type="compositionally biased region" description="Basic and acidic residues" evidence="5">
    <location>
        <begin position="1157"/>
        <end position="1170"/>
    </location>
</feature>
<dbReference type="InterPro" id="IPR007854">
    <property type="entry name" value="Fip1_dom"/>
</dbReference>
<dbReference type="GO" id="GO:0003723">
    <property type="term" value="F:RNA binding"/>
    <property type="evidence" value="ECO:0007669"/>
    <property type="project" value="TreeGrafter"/>
</dbReference>
<evidence type="ECO:0000256" key="2">
    <source>
        <dbReference type="ARBA" id="ARBA00007459"/>
    </source>
</evidence>
<feature type="region of interest" description="Disordered" evidence="5">
    <location>
        <begin position="1"/>
        <end position="114"/>
    </location>
</feature>
<feature type="compositionally biased region" description="Acidic residues" evidence="5">
    <location>
        <begin position="541"/>
        <end position="557"/>
    </location>
</feature>
<feature type="compositionally biased region" description="Basic and acidic residues" evidence="5">
    <location>
        <begin position="1292"/>
        <end position="1303"/>
    </location>
</feature>
<organism evidence="7 8">
    <name type="scientific">Stephania yunnanensis</name>
    <dbReference type="NCBI Taxonomy" id="152371"/>
    <lineage>
        <taxon>Eukaryota</taxon>
        <taxon>Viridiplantae</taxon>
        <taxon>Streptophyta</taxon>
        <taxon>Embryophyta</taxon>
        <taxon>Tracheophyta</taxon>
        <taxon>Spermatophyta</taxon>
        <taxon>Magnoliopsida</taxon>
        <taxon>Ranunculales</taxon>
        <taxon>Menispermaceae</taxon>
        <taxon>Menispermoideae</taxon>
        <taxon>Cissampelideae</taxon>
        <taxon>Stephania</taxon>
    </lineage>
</organism>
<gene>
    <name evidence="7" type="ORF">Syun_025364</name>
</gene>
<feature type="compositionally biased region" description="Polar residues" evidence="5">
    <location>
        <begin position="1304"/>
        <end position="1315"/>
    </location>
</feature>
<comment type="similarity">
    <text evidence="2">Belongs to the FIP1 family.</text>
</comment>
<dbReference type="PANTHER" id="PTHR36884:SF1">
    <property type="entry name" value="FIP1[V]-LIKE PROTEIN"/>
    <property type="match status" value="1"/>
</dbReference>
<dbReference type="InterPro" id="IPR044976">
    <property type="entry name" value="FIPS5/FIPS3-like"/>
</dbReference>
<dbReference type="Proteomes" id="UP001420932">
    <property type="component" value="Unassembled WGS sequence"/>
</dbReference>
<feature type="compositionally biased region" description="Basic and acidic residues" evidence="5">
    <location>
        <begin position="775"/>
        <end position="833"/>
    </location>
</feature>
<feature type="compositionally biased region" description="Pro residues" evidence="5">
    <location>
        <begin position="53"/>
        <end position="63"/>
    </location>
</feature>
<sequence length="1394" mass="155304">MDDDDEFGDLYTDVLRPLTTSAAADDPTPRTLDDDDGGGGISYRPPDRDLRPPPHQTLAPPPPKIEDNQQQQQQQRVSGAAVAANSNHQSRSIDRVDERMGRASGPSGVLDGFGVELRGEGLESEKGETFGRLEVEDDVEEMEAGPLIPGLSSGGGGGSSAAFIPGVFDDGGAGGDAKGLVSENDGPGGGEDWDSDSEDDLQIVLNEQTGRSGMQGEDDEDGEDLVIVADGDQGHQAVEEQEWGDEAAQGGADGERKEPGELGKASSVAVGIGVAAAAAAARIGYSSHGYHPHHSQFKYIRPGAAVAPGGMPPGPAGSTVQMRPPLSIGPMVGRGRGDWRPIGMKAAPTMQKGFHPGYGSAWGANSMGRGFGSGLEFTLPSHKTVFEIDIDSFEEKPWKHPGVDTSDFFNFGLDEEKWKDYCKQLEQLRLEATMQSKIRVYESGRSEQDYDPDLPPELAAATGIHEASAENAQLGKTDATQNDPFGQGRGAMRARPPLPTGRAIQVESGYGERLPSIDTRPPRVRDSDAIIEIVLQGSLDDPMEADDAPEQPADDDLQGTVARGDVEEDNEQNDSESFDLIPQNNSDRKRETMRRESVTGPINDNNHEGGGILPAPADGILKNPSGSRGRNMAYPSGSFGSPHNGRYPLQKARHGSEASPSTSSPAKGVHDNQSEKSGESIGRKQSPESSSPAESERVREASLEYKGGESVQDGSSSHSSKKQKLSSRVEQPIIQDIGSGDELRGTRSSDNSKVRSGSSKDYHKQRDGGEEEVVQEGHSKRLVDMKRHRDEDERALRMKDDYSRDGRHEMDRNHMVVKGREESHHSYHYRDWDPSAAYGSRIKNGDYERLRERDDSIGSRRRDDDLHGRRVKDEDIRNRERVEEMGYRSRTKVREGERAEKEDYLHSRKWLDNGDWRHEKDASSRQRERDENFSNWHDKFDDSTSKRRKDEEHLRREQVEREISHGYGAREDSVRRKRERDDGLDHRRREDQHRVRDKPDDSHSVRNKDENWRPREREDRQRLKQPNEDVLSARDREGRGAVRSGRAVEDKSWVGNARIKDDSRSLVSEDYQFKDKRRHGERELPKRIDRKEDDSVSQHRGREDLYARESQFLVDDRNLRHERSGAHNDHKERYTESKKGKDSEGVDHNIVGSSKRKREDYSATRGEKVGSKAASEQPKLPSSNSRDPSQSRLSSSMVSSRKSHHEHDIQAHHSSRKHRDDVPSDDEQHDSRRGRSKLERWTSHKDRDLDTNSRSISSKDKDIGRNDNALSSLDGEKVEKVDNSSLMVEAADDQHLSREDKSSHNLSLNEANSEPSAGGKHMESDKALDDRHLDTVAKLKKRSERFKTPMPSEKDGSSNRKPDGEAPVPAQTEAAADAEIKTERPARKRRWISS</sequence>
<feature type="compositionally biased region" description="Basic and acidic residues" evidence="5">
    <location>
        <begin position="1229"/>
        <end position="1265"/>
    </location>
</feature>
<evidence type="ECO:0000256" key="4">
    <source>
        <dbReference type="ARBA" id="ARBA00023242"/>
    </source>
</evidence>
<evidence type="ECO:0000259" key="6">
    <source>
        <dbReference type="Pfam" id="PF05182"/>
    </source>
</evidence>
<dbReference type="EMBL" id="JBBNAF010000011">
    <property type="protein sequence ID" value="KAK9098319.1"/>
    <property type="molecule type" value="Genomic_DNA"/>
</dbReference>
<feature type="compositionally biased region" description="Basic and acidic residues" evidence="5">
    <location>
        <begin position="668"/>
        <end position="686"/>
    </location>
</feature>
<feature type="region of interest" description="Disordered" evidence="5">
    <location>
        <begin position="538"/>
        <end position="1394"/>
    </location>
</feature>
<dbReference type="GO" id="GO:0016607">
    <property type="term" value="C:nuclear speck"/>
    <property type="evidence" value="ECO:0007669"/>
    <property type="project" value="TreeGrafter"/>
</dbReference>
<keyword evidence="3" id="KW-0507">mRNA processing</keyword>
<comment type="subcellular location">
    <subcellularLocation>
        <location evidence="1">Nucleus</location>
    </subcellularLocation>
</comment>
<feature type="compositionally biased region" description="Basic and acidic residues" evidence="5">
    <location>
        <begin position="1114"/>
        <end position="1147"/>
    </location>
</feature>
<dbReference type="GO" id="GO:0006397">
    <property type="term" value="P:mRNA processing"/>
    <property type="evidence" value="ECO:0007669"/>
    <property type="project" value="UniProtKB-KW"/>
</dbReference>
<evidence type="ECO:0000256" key="3">
    <source>
        <dbReference type="ARBA" id="ARBA00022664"/>
    </source>
</evidence>
<feature type="compositionally biased region" description="Basic and acidic residues" evidence="5">
    <location>
        <begin position="1071"/>
        <end position="1107"/>
    </location>
</feature>
<feature type="compositionally biased region" description="Basic and acidic residues" evidence="5">
    <location>
        <begin position="843"/>
        <end position="1064"/>
    </location>
</feature>
<protein>
    <recommendedName>
        <fullName evidence="6">Pre-mRNA polyadenylation factor Fip1 domain-containing protein</fullName>
    </recommendedName>
</protein>